<evidence type="ECO:0000256" key="1">
    <source>
        <dbReference type="SAM" id="SignalP"/>
    </source>
</evidence>
<gene>
    <name evidence="2" type="ORF">DFR57_10465</name>
</gene>
<evidence type="ECO:0008006" key="4">
    <source>
        <dbReference type="Google" id="ProtNLM"/>
    </source>
</evidence>
<organism evidence="2 3">
    <name type="scientific">Saliterribacillus persicus</name>
    <dbReference type="NCBI Taxonomy" id="930114"/>
    <lineage>
        <taxon>Bacteria</taxon>
        <taxon>Bacillati</taxon>
        <taxon>Bacillota</taxon>
        <taxon>Bacilli</taxon>
        <taxon>Bacillales</taxon>
        <taxon>Bacillaceae</taxon>
        <taxon>Saliterribacillus</taxon>
    </lineage>
</organism>
<keyword evidence="3" id="KW-1185">Reference proteome</keyword>
<evidence type="ECO:0000313" key="2">
    <source>
        <dbReference type="EMBL" id="RCW73070.1"/>
    </source>
</evidence>
<keyword evidence="1" id="KW-0732">Signal</keyword>
<evidence type="ECO:0000313" key="3">
    <source>
        <dbReference type="Proteomes" id="UP000252585"/>
    </source>
</evidence>
<dbReference type="Proteomes" id="UP000252585">
    <property type="component" value="Unassembled WGS sequence"/>
</dbReference>
<feature type="chain" id="PRO_5039124623" description="DUF3221 domain-containing protein" evidence="1">
    <location>
        <begin position="19"/>
        <end position="130"/>
    </location>
</feature>
<dbReference type="AlphaFoldDB" id="A0A368XYA2"/>
<proteinExistence type="predicted"/>
<dbReference type="EMBL" id="QPJJ01000004">
    <property type="protein sequence ID" value="RCW73070.1"/>
    <property type="molecule type" value="Genomic_DNA"/>
</dbReference>
<feature type="signal peptide" evidence="1">
    <location>
        <begin position="1"/>
        <end position="18"/>
    </location>
</feature>
<dbReference type="OrthoDB" id="1909991at2"/>
<name>A0A368XYA2_9BACI</name>
<reference evidence="2 3" key="1">
    <citation type="submission" date="2018-07" db="EMBL/GenBank/DDBJ databases">
        <title>Genomic Encyclopedia of Type Strains, Phase IV (KMG-IV): sequencing the most valuable type-strain genomes for metagenomic binning, comparative biology and taxonomic classification.</title>
        <authorList>
            <person name="Goeker M."/>
        </authorList>
    </citation>
    <scope>NUCLEOTIDE SEQUENCE [LARGE SCALE GENOMIC DNA]</scope>
    <source>
        <strain evidence="2 3">DSM 27696</strain>
    </source>
</reference>
<protein>
    <recommendedName>
        <fullName evidence="4">DUF3221 domain-containing protein</fullName>
    </recommendedName>
</protein>
<comment type="caution">
    <text evidence="2">The sequence shown here is derived from an EMBL/GenBank/DDBJ whole genome shotgun (WGS) entry which is preliminary data.</text>
</comment>
<sequence>MFKLKLFFVLFLAILLVACNNQTTDLRENDIDNPTAEEILYKNKDADIFLLNGIVYSNAEDVEWIKEKELTLGEAVGEIKKQTHESDEFEDYTASKLTVGTKIYKPVEKSSIYIVKVNDKEIPYLGLREG</sequence>
<dbReference type="RefSeq" id="WP_114352177.1">
    <property type="nucleotide sequence ID" value="NZ_QPJJ01000004.1"/>
</dbReference>
<dbReference type="PROSITE" id="PS51257">
    <property type="entry name" value="PROKAR_LIPOPROTEIN"/>
    <property type="match status" value="1"/>
</dbReference>
<accession>A0A368XYA2</accession>